<dbReference type="Gene3D" id="2.40.128.20">
    <property type="match status" value="1"/>
</dbReference>
<organism evidence="2 3">
    <name type="scientific">Rhynchophorus ferrugineus</name>
    <name type="common">Red palm weevil</name>
    <name type="synonym">Curculio ferrugineus</name>
    <dbReference type="NCBI Taxonomy" id="354439"/>
    <lineage>
        <taxon>Eukaryota</taxon>
        <taxon>Metazoa</taxon>
        <taxon>Ecdysozoa</taxon>
        <taxon>Arthropoda</taxon>
        <taxon>Hexapoda</taxon>
        <taxon>Insecta</taxon>
        <taxon>Pterygota</taxon>
        <taxon>Neoptera</taxon>
        <taxon>Endopterygota</taxon>
        <taxon>Coleoptera</taxon>
        <taxon>Polyphaga</taxon>
        <taxon>Cucujiformia</taxon>
        <taxon>Curculionidae</taxon>
        <taxon>Dryophthorinae</taxon>
        <taxon>Rhynchophorus</taxon>
    </lineage>
</organism>
<feature type="chain" id="PRO_5032986356" evidence="1">
    <location>
        <begin position="20"/>
        <end position="283"/>
    </location>
</feature>
<dbReference type="EMBL" id="JAACXV010014325">
    <property type="protein sequence ID" value="KAF7268399.1"/>
    <property type="molecule type" value="Genomic_DNA"/>
</dbReference>
<comment type="caution">
    <text evidence="2">The sequence shown here is derived from an EMBL/GenBank/DDBJ whole genome shotgun (WGS) entry which is preliminary data.</text>
</comment>
<keyword evidence="3" id="KW-1185">Reference proteome</keyword>
<evidence type="ECO:0000256" key="1">
    <source>
        <dbReference type="SAM" id="SignalP"/>
    </source>
</evidence>
<gene>
    <name evidence="2" type="ORF">GWI33_018460</name>
</gene>
<proteinExistence type="predicted"/>
<feature type="signal peptide" evidence="1">
    <location>
        <begin position="1"/>
        <end position="19"/>
    </location>
</feature>
<dbReference type="Proteomes" id="UP000625711">
    <property type="component" value="Unassembled WGS sequence"/>
</dbReference>
<protein>
    <submittedName>
        <fullName evidence="2">Uncharacterized protein</fullName>
    </submittedName>
</protein>
<evidence type="ECO:0000313" key="3">
    <source>
        <dbReference type="Proteomes" id="UP000625711"/>
    </source>
</evidence>
<dbReference type="OrthoDB" id="6615450at2759"/>
<sequence length="283" mass="33296">MKILSLIWIMCLFIVQCYGDYYQGSNYFCTDLKMQQIVDISQLEGIWYVIEKIIHTEDRHYTMNLTNCPVIHITEDRAVSTTTNPLFKSYDTTYGSGYPYLKNPTDPRTKFSSDDEYRKIKEQYDRSTTYDYQRRKAISDGYVKYLYAMRYLRLFWDDVYTTEYHLKYNVSRPGFWISSGPDDAQTIPENTKHFAGVVQVVKAVGNHLVLTFCHRLNKGMELFTVILSRENTLNYQDIHYAHEILIQKGLNIKAVERTCSIANLSRIDIILILITTITYFVFK</sequence>
<dbReference type="InterPro" id="IPR012674">
    <property type="entry name" value="Calycin"/>
</dbReference>
<keyword evidence="1" id="KW-0732">Signal</keyword>
<evidence type="ECO:0000313" key="2">
    <source>
        <dbReference type="EMBL" id="KAF7268399.1"/>
    </source>
</evidence>
<dbReference type="AlphaFoldDB" id="A0A834HW93"/>
<reference evidence="2" key="1">
    <citation type="submission" date="2020-08" db="EMBL/GenBank/DDBJ databases">
        <title>Genome sequencing and assembly of the red palm weevil Rhynchophorus ferrugineus.</title>
        <authorList>
            <person name="Dias G.B."/>
            <person name="Bergman C.M."/>
            <person name="Manee M."/>
        </authorList>
    </citation>
    <scope>NUCLEOTIDE SEQUENCE</scope>
    <source>
        <strain evidence="2">AA-2017</strain>
        <tissue evidence="2">Whole larva</tissue>
    </source>
</reference>
<accession>A0A834HW93</accession>
<name>A0A834HW93_RHYFE</name>